<dbReference type="InterPro" id="IPR001878">
    <property type="entry name" value="Znf_CCHC"/>
</dbReference>
<evidence type="ECO:0000256" key="3">
    <source>
        <dbReference type="SAM" id="MobiDB-lite"/>
    </source>
</evidence>
<organism evidence="5 6">
    <name type="scientific">Setaria viridis</name>
    <name type="common">Green bristlegrass</name>
    <name type="synonym">Setaria italica subsp. viridis</name>
    <dbReference type="NCBI Taxonomy" id="4556"/>
    <lineage>
        <taxon>Eukaryota</taxon>
        <taxon>Viridiplantae</taxon>
        <taxon>Streptophyta</taxon>
        <taxon>Embryophyta</taxon>
        <taxon>Tracheophyta</taxon>
        <taxon>Spermatophyta</taxon>
        <taxon>Magnoliopsida</taxon>
        <taxon>Liliopsida</taxon>
        <taxon>Poales</taxon>
        <taxon>Poaceae</taxon>
        <taxon>PACMAD clade</taxon>
        <taxon>Panicoideae</taxon>
        <taxon>Panicodae</taxon>
        <taxon>Paniceae</taxon>
        <taxon>Cenchrinae</taxon>
        <taxon>Setaria</taxon>
    </lineage>
</organism>
<dbReference type="Gene3D" id="4.10.60.10">
    <property type="entry name" value="Zinc finger, CCHC-type"/>
    <property type="match status" value="1"/>
</dbReference>
<accession>A0A4U6TF74</accession>
<dbReference type="OMA" id="HEIWIYL"/>
<reference evidence="5" key="1">
    <citation type="submission" date="2019-03" db="EMBL/GenBank/DDBJ databases">
        <title>WGS assembly of Setaria viridis.</title>
        <authorList>
            <person name="Huang P."/>
            <person name="Jenkins J."/>
            <person name="Grimwood J."/>
            <person name="Barry K."/>
            <person name="Healey A."/>
            <person name="Mamidi S."/>
            <person name="Sreedasyam A."/>
            <person name="Shu S."/>
            <person name="Feldman M."/>
            <person name="Wu J."/>
            <person name="Yu Y."/>
            <person name="Chen C."/>
            <person name="Johnson J."/>
            <person name="Rokhsar D."/>
            <person name="Baxter I."/>
            <person name="Schmutz J."/>
            <person name="Brutnell T."/>
            <person name="Kellogg E."/>
        </authorList>
    </citation>
    <scope>NUCLEOTIDE SEQUENCE [LARGE SCALE GENOMIC DNA]</scope>
</reference>
<dbReference type="GO" id="GO:0008270">
    <property type="term" value="F:zinc ion binding"/>
    <property type="evidence" value="ECO:0007669"/>
    <property type="project" value="UniProtKB-KW"/>
</dbReference>
<dbReference type="AlphaFoldDB" id="A0A4U6TF74"/>
<sequence length="618" mass="70984">MVTYGLDVECLYIFDGTHFARWKIWMINNFKFICPQMWLIVDVAFFYQSMKDNIFDEIMEMETAHEIWIYLNEKYWTVSNDDDNDEPKEEAHEDVKHIDNTMIVEDSSTSWSSDDDDCPTTRSLDKINVNDSSDANEDSTTSSLDDHVDDSCSSYESDVSTSSPTPSHCYMSQGDTKVSNTNLIDLDSYRELLDKFCSMIKALENEMDKTKKLKNENSFLKNTCEQQKYLLYVTTCSHEEIKLAHEELSVAHDNLSSSHGSNDQLHNIANPCDVGKKHVSTSCYDLLYMPCSSQIDACSTSMSCETNILKENNELKREVKSLSNKLERCYNSKVTFEHMLNIQRSYGDKSGVSFNKSKCKTKRERKIENKRKKQEQMKLAHSMCYRCHKAGHLANACSNREKLKLKKEEERLKHIKCFKCLTSGHLTSMCPTKQLVKQQEEPQPKPQVEQEEKLQDQIQVNHEDGGDMGMINKKKTRRGGNARARHQTPNQDAKMMSKDQEKRDLAHIKCPTKLEKKIQAKLKRQGNEKQHMSKEENAQSKRVCYSCRERGHMANSYPLGNNSKPISIDNNTVLRKDGNGTSLVAIAKHPATHTKAMPKYVAPNLRGPKLVWVPSKSR</sequence>
<dbReference type="Proteomes" id="UP000298652">
    <property type="component" value="Chromosome 8"/>
</dbReference>
<proteinExistence type="predicted"/>
<name>A0A4U6TF74_SETVI</name>
<dbReference type="GO" id="GO:0003676">
    <property type="term" value="F:nucleic acid binding"/>
    <property type="evidence" value="ECO:0007669"/>
    <property type="project" value="InterPro"/>
</dbReference>
<dbReference type="InterPro" id="IPR036875">
    <property type="entry name" value="Znf_CCHC_sf"/>
</dbReference>
<feature type="domain" description="CCHC-type" evidence="4">
    <location>
        <begin position="384"/>
        <end position="399"/>
    </location>
</feature>
<evidence type="ECO:0000256" key="2">
    <source>
        <dbReference type="SAM" id="Coils"/>
    </source>
</evidence>
<dbReference type="Gramene" id="TKW00891">
    <property type="protein sequence ID" value="TKW00891"/>
    <property type="gene ID" value="SEVIR_8G142300v2"/>
</dbReference>
<keyword evidence="1" id="KW-0479">Metal-binding</keyword>
<feature type="compositionally biased region" description="Basic and acidic residues" evidence="3">
    <location>
        <begin position="438"/>
        <end position="454"/>
    </location>
</feature>
<dbReference type="InterPro" id="IPR051714">
    <property type="entry name" value="Znf_CCHC_NABP"/>
</dbReference>
<feature type="compositionally biased region" description="Basic and acidic residues" evidence="3">
    <location>
        <begin position="495"/>
        <end position="504"/>
    </location>
</feature>
<dbReference type="PROSITE" id="PS50158">
    <property type="entry name" value="ZF_CCHC"/>
    <property type="match status" value="1"/>
</dbReference>
<evidence type="ECO:0000313" key="5">
    <source>
        <dbReference type="EMBL" id="TKW00891.1"/>
    </source>
</evidence>
<evidence type="ECO:0000313" key="6">
    <source>
        <dbReference type="Proteomes" id="UP000298652"/>
    </source>
</evidence>
<dbReference type="SUPFAM" id="SSF57756">
    <property type="entry name" value="Retrovirus zinc finger-like domains"/>
    <property type="match status" value="1"/>
</dbReference>
<keyword evidence="2" id="KW-0175">Coiled coil</keyword>
<feature type="coiled-coil region" evidence="2">
    <location>
        <begin position="186"/>
        <end position="223"/>
    </location>
</feature>
<feature type="compositionally biased region" description="Basic residues" evidence="3">
    <location>
        <begin position="472"/>
        <end position="486"/>
    </location>
</feature>
<dbReference type="PANTHER" id="PTHR23002">
    <property type="entry name" value="ZINC FINGER CCHC DOMAIN CONTAINING PROTEIN"/>
    <property type="match status" value="1"/>
</dbReference>
<evidence type="ECO:0000259" key="4">
    <source>
        <dbReference type="PROSITE" id="PS50158"/>
    </source>
</evidence>
<feature type="region of interest" description="Disordered" evidence="3">
    <location>
        <begin position="106"/>
        <end position="174"/>
    </location>
</feature>
<protein>
    <recommendedName>
        <fullName evidence="4">CCHC-type domain-containing protein</fullName>
    </recommendedName>
</protein>
<keyword evidence="1" id="KW-0863">Zinc-finger</keyword>
<feature type="region of interest" description="Disordered" evidence="3">
    <location>
        <begin position="435"/>
        <end position="454"/>
    </location>
</feature>
<dbReference type="SMART" id="SM00343">
    <property type="entry name" value="ZnF_C2HC"/>
    <property type="match status" value="3"/>
</dbReference>
<dbReference type="EMBL" id="CM016559">
    <property type="protein sequence ID" value="TKW00891.1"/>
    <property type="molecule type" value="Genomic_DNA"/>
</dbReference>
<feature type="region of interest" description="Disordered" evidence="3">
    <location>
        <begin position="461"/>
        <end position="504"/>
    </location>
</feature>
<gene>
    <name evidence="5" type="ORF">SEVIR_8G142300v2</name>
</gene>
<feature type="coiled-coil region" evidence="2">
    <location>
        <begin position="305"/>
        <end position="332"/>
    </location>
</feature>
<keyword evidence="1" id="KW-0862">Zinc</keyword>
<feature type="compositionally biased region" description="Polar residues" evidence="3">
    <location>
        <begin position="151"/>
        <end position="166"/>
    </location>
</feature>
<evidence type="ECO:0000256" key="1">
    <source>
        <dbReference type="PROSITE-ProRule" id="PRU00047"/>
    </source>
</evidence>
<keyword evidence="6" id="KW-1185">Reference proteome</keyword>
<feature type="compositionally biased region" description="Polar residues" evidence="3">
    <location>
        <begin position="129"/>
        <end position="143"/>
    </location>
</feature>